<evidence type="ECO:0000313" key="1">
    <source>
        <dbReference type="EMBL" id="PBK62587.1"/>
    </source>
</evidence>
<gene>
    <name evidence="1" type="ORF">ARMSODRAFT_964078</name>
</gene>
<dbReference type="EMBL" id="KZ293465">
    <property type="protein sequence ID" value="PBK62587.1"/>
    <property type="molecule type" value="Genomic_DNA"/>
</dbReference>
<sequence>MPSVDILAKHSLVNQTRPLTDRIWTNIQGELMKYIEKVRVDRLAREHHELLQRRRKVAIDYLRMCKALAPRTLFPPMLDFFELPPIRKIIHLPSNETVTPGHFHRITELIILHSEAWESSITQRVTPLSLEEKCSQAKLARNVFVCKKCTVFSRSLNLRCRKNKPLCITPLFFPDIMSHRCLSLGFDYHAQDDELRRTTTASVRVPWSTTCLEINDRAREVVNTLLAFIGADPETTTSEDLDDEMEDY</sequence>
<protein>
    <submittedName>
        <fullName evidence="1">Uncharacterized protein</fullName>
    </submittedName>
</protein>
<organism evidence="1 2">
    <name type="scientific">Armillaria solidipes</name>
    <dbReference type="NCBI Taxonomy" id="1076256"/>
    <lineage>
        <taxon>Eukaryota</taxon>
        <taxon>Fungi</taxon>
        <taxon>Dikarya</taxon>
        <taxon>Basidiomycota</taxon>
        <taxon>Agaricomycotina</taxon>
        <taxon>Agaricomycetes</taxon>
        <taxon>Agaricomycetidae</taxon>
        <taxon>Agaricales</taxon>
        <taxon>Marasmiineae</taxon>
        <taxon>Physalacriaceae</taxon>
        <taxon>Armillaria</taxon>
    </lineage>
</organism>
<dbReference type="AlphaFoldDB" id="A0A2H3BDB7"/>
<dbReference type="Proteomes" id="UP000218334">
    <property type="component" value="Unassembled WGS sequence"/>
</dbReference>
<accession>A0A2H3BDB7</accession>
<keyword evidence="2" id="KW-1185">Reference proteome</keyword>
<proteinExistence type="predicted"/>
<reference evidence="2" key="1">
    <citation type="journal article" date="2017" name="Nat. Ecol. Evol.">
        <title>Genome expansion and lineage-specific genetic innovations in the forest pathogenic fungi Armillaria.</title>
        <authorList>
            <person name="Sipos G."/>
            <person name="Prasanna A.N."/>
            <person name="Walter M.C."/>
            <person name="O'Connor E."/>
            <person name="Balint B."/>
            <person name="Krizsan K."/>
            <person name="Kiss B."/>
            <person name="Hess J."/>
            <person name="Varga T."/>
            <person name="Slot J."/>
            <person name="Riley R."/>
            <person name="Boka B."/>
            <person name="Rigling D."/>
            <person name="Barry K."/>
            <person name="Lee J."/>
            <person name="Mihaltcheva S."/>
            <person name="LaButti K."/>
            <person name="Lipzen A."/>
            <person name="Waldron R."/>
            <person name="Moloney N.M."/>
            <person name="Sperisen C."/>
            <person name="Kredics L."/>
            <person name="Vagvoelgyi C."/>
            <person name="Patrignani A."/>
            <person name="Fitzpatrick D."/>
            <person name="Nagy I."/>
            <person name="Doyle S."/>
            <person name="Anderson J.B."/>
            <person name="Grigoriev I.V."/>
            <person name="Gueldener U."/>
            <person name="Muensterkoetter M."/>
            <person name="Nagy L.G."/>
        </authorList>
    </citation>
    <scope>NUCLEOTIDE SEQUENCE [LARGE SCALE GENOMIC DNA]</scope>
    <source>
        <strain evidence="2">28-4</strain>
    </source>
</reference>
<feature type="non-terminal residue" evidence="1">
    <location>
        <position position="248"/>
    </location>
</feature>
<name>A0A2H3BDB7_9AGAR</name>
<evidence type="ECO:0000313" key="2">
    <source>
        <dbReference type="Proteomes" id="UP000218334"/>
    </source>
</evidence>